<sequence length="108" mass="10811">MHQRGQIAPFDHEKVKTVEFGWISHVTATSAMTPGAVPVPQGAGLPVAGAAALGRLGAGCGRALGLCILRVVILPGPAHGGGVTSSGEPSGGVRRHVSSSRRGSAIRS</sequence>
<proteinExistence type="predicted"/>
<comment type="caution">
    <text evidence="2">The sequence shown here is derived from an EMBL/GenBank/DDBJ whole genome shotgun (WGS) entry which is preliminary data.</text>
</comment>
<dbReference type="AlphaFoldDB" id="A0A9W6YCG2"/>
<evidence type="ECO:0000313" key="2">
    <source>
        <dbReference type="EMBL" id="GMF58852.1"/>
    </source>
</evidence>
<reference evidence="2" key="1">
    <citation type="submission" date="2023-04" db="EMBL/GenBank/DDBJ databases">
        <title>Phytophthora fragariaefolia NBRC 109709.</title>
        <authorList>
            <person name="Ichikawa N."/>
            <person name="Sato H."/>
            <person name="Tonouchi N."/>
        </authorList>
    </citation>
    <scope>NUCLEOTIDE SEQUENCE</scope>
    <source>
        <strain evidence="2">NBRC 109709</strain>
    </source>
</reference>
<dbReference type="Proteomes" id="UP001165121">
    <property type="component" value="Unassembled WGS sequence"/>
</dbReference>
<dbReference type="EMBL" id="BSXT01004757">
    <property type="protein sequence ID" value="GMF58852.1"/>
    <property type="molecule type" value="Genomic_DNA"/>
</dbReference>
<evidence type="ECO:0000313" key="3">
    <source>
        <dbReference type="Proteomes" id="UP001165121"/>
    </source>
</evidence>
<evidence type="ECO:0000256" key="1">
    <source>
        <dbReference type="SAM" id="MobiDB-lite"/>
    </source>
</evidence>
<organism evidence="2 3">
    <name type="scientific">Phytophthora fragariaefolia</name>
    <dbReference type="NCBI Taxonomy" id="1490495"/>
    <lineage>
        <taxon>Eukaryota</taxon>
        <taxon>Sar</taxon>
        <taxon>Stramenopiles</taxon>
        <taxon>Oomycota</taxon>
        <taxon>Peronosporomycetes</taxon>
        <taxon>Peronosporales</taxon>
        <taxon>Peronosporaceae</taxon>
        <taxon>Phytophthora</taxon>
    </lineage>
</organism>
<protein>
    <submittedName>
        <fullName evidence="2">Unnamed protein product</fullName>
    </submittedName>
</protein>
<name>A0A9W6YCG2_9STRA</name>
<feature type="region of interest" description="Disordered" evidence="1">
    <location>
        <begin position="79"/>
        <end position="108"/>
    </location>
</feature>
<keyword evidence="3" id="KW-1185">Reference proteome</keyword>
<gene>
    <name evidence="2" type="ORF">Pfra01_002537700</name>
</gene>
<accession>A0A9W6YCG2</accession>